<dbReference type="InterPro" id="IPR053812">
    <property type="entry name" value="HTH_Sigma70_ECF-like"/>
</dbReference>
<dbReference type="OrthoDB" id="118280at2"/>
<evidence type="ECO:0000256" key="4">
    <source>
        <dbReference type="ARBA" id="ARBA00023163"/>
    </source>
</evidence>
<dbReference type="SUPFAM" id="SSF88659">
    <property type="entry name" value="Sigma3 and sigma4 domains of RNA polymerase sigma factors"/>
    <property type="match status" value="1"/>
</dbReference>
<dbReference type="GO" id="GO:0006352">
    <property type="term" value="P:DNA-templated transcription initiation"/>
    <property type="evidence" value="ECO:0007669"/>
    <property type="project" value="InterPro"/>
</dbReference>
<dbReference type="AlphaFoldDB" id="A0A143PUV2"/>
<protein>
    <submittedName>
        <fullName evidence="6">RNA polymerase sigma factor</fullName>
    </submittedName>
</protein>
<dbReference type="InterPro" id="IPR011517">
    <property type="entry name" value="RNA_pol_sigma70_ECF-like"/>
</dbReference>
<dbReference type="RefSeq" id="WP_110173467.1">
    <property type="nucleotide sequence ID" value="NZ_CP015136.1"/>
</dbReference>
<accession>A0A143PUV2</accession>
<feature type="domain" description="RNA polymerase sigma-70 ECF-like HTH" evidence="5">
    <location>
        <begin position="5"/>
        <end position="184"/>
    </location>
</feature>
<dbReference type="SUPFAM" id="SSF88946">
    <property type="entry name" value="Sigma2 domain of RNA polymerase sigma factors"/>
    <property type="match status" value="1"/>
</dbReference>
<evidence type="ECO:0000259" key="5">
    <source>
        <dbReference type="Pfam" id="PF07638"/>
    </source>
</evidence>
<dbReference type="Proteomes" id="UP000076079">
    <property type="component" value="Chromosome"/>
</dbReference>
<gene>
    <name evidence="6" type="ORF">LuPra_05238</name>
</gene>
<evidence type="ECO:0000313" key="6">
    <source>
        <dbReference type="EMBL" id="AMY11968.1"/>
    </source>
</evidence>
<dbReference type="NCBIfam" id="TIGR02999">
    <property type="entry name" value="Sig-70_X6"/>
    <property type="match status" value="1"/>
</dbReference>
<evidence type="ECO:0000313" key="7">
    <source>
        <dbReference type="Proteomes" id="UP000076079"/>
    </source>
</evidence>
<proteinExistence type="inferred from homology"/>
<evidence type="ECO:0000256" key="1">
    <source>
        <dbReference type="ARBA" id="ARBA00010641"/>
    </source>
</evidence>
<dbReference type="Pfam" id="PF07638">
    <property type="entry name" value="Sigma70_ECF"/>
    <property type="match status" value="1"/>
</dbReference>
<dbReference type="InterPro" id="IPR013325">
    <property type="entry name" value="RNA_pol_sigma_r2"/>
</dbReference>
<dbReference type="PANTHER" id="PTHR43133">
    <property type="entry name" value="RNA POLYMERASE ECF-TYPE SIGMA FACTO"/>
    <property type="match status" value="1"/>
</dbReference>
<dbReference type="STRING" id="1855912.LuPra_05238"/>
<dbReference type="NCBIfam" id="TIGR02937">
    <property type="entry name" value="sigma70-ECF"/>
    <property type="match status" value="1"/>
</dbReference>
<organism evidence="6 7">
    <name type="scientific">Luteitalea pratensis</name>
    <dbReference type="NCBI Taxonomy" id="1855912"/>
    <lineage>
        <taxon>Bacteria</taxon>
        <taxon>Pseudomonadati</taxon>
        <taxon>Acidobacteriota</taxon>
        <taxon>Vicinamibacteria</taxon>
        <taxon>Vicinamibacterales</taxon>
        <taxon>Vicinamibacteraceae</taxon>
        <taxon>Luteitalea</taxon>
    </lineage>
</organism>
<dbReference type="InterPro" id="IPR036388">
    <property type="entry name" value="WH-like_DNA-bd_sf"/>
</dbReference>
<reference evidence="6 7" key="1">
    <citation type="journal article" date="2016" name="Genome Announc.">
        <title>First Complete Genome Sequence of a Subdivision 6 Acidobacterium Strain.</title>
        <authorList>
            <person name="Huang S."/>
            <person name="Vieira S."/>
            <person name="Bunk B."/>
            <person name="Riedel T."/>
            <person name="Sproer C."/>
            <person name="Overmann J."/>
        </authorList>
    </citation>
    <scope>NUCLEOTIDE SEQUENCE [LARGE SCALE GENOMIC DNA]</scope>
    <source>
        <strain evidence="7">DSM 100886 HEG_-6_39</strain>
    </source>
</reference>
<dbReference type="InterPro" id="IPR039425">
    <property type="entry name" value="RNA_pol_sigma-70-like"/>
</dbReference>
<dbReference type="PANTHER" id="PTHR43133:SF39">
    <property type="entry name" value="SIMILAR TO RNA POLYMERASE SIGMA-E FACTOR"/>
    <property type="match status" value="1"/>
</dbReference>
<keyword evidence="7" id="KW-1185">Reference proteome</keyword>
<dbReference type="InterPro" id="IPR014284">
    <property type="entry name" value="RNA_pol_sigma-70_dom"/>
</dbReference>
<dbReference type="KEGG" id="abac:LuPra_05238"/>
<sequence>MKPRDDVTALLQAWTSGDDAAREELMPLVYNELRRRAAAHLRHERTGHTLQATALVHEAYLRLVDQTRAAWINRAQFFAIASRMMRRILVDHARAGKMNKRSGQWKRLTLDEDVAGFAARDVEILDLDRALTRLSEFDPRKGRVAEMRFFAGLSLHEIGQVLDISIATVERDWTAARAWLYGELTRKPEV</sequence>
<evidence type="ECO:0000256" key="2">
    <source>
        <dbReference type="ARBA" id="ARBA00023015"/>
    </source>
</evidence>
<dbReference type="GO" id="GO:0016987">
    <property type="term" value="F:sigma factor activity"/>
    <property type="evidence" value="ECO:0007669"/>
    <property type="project" value="UniProtKB-KW"/>
</dbReference>
<keyword evidence="4" id="KW-0804">Transcription</keyword>
<comment type="similarity">
    <text evidence="1">Belongs to the sigma-70 factor family. ECF subfamily.</text>
</comment>
<name>A0A143PUV2_LUTPR</name>
<reference evidence="7" key="2">
    <citation type="submission" date="2016-04" db="EMBL/GenBank/DDBJ databases">
        <title>First Complete Genome Sequence of a Subdivision 6 Acidobacterium.</title>
        <authorList>
            <person name="Huang S."/>
            <person name="Vieira S."/>
            <person name="Bunk B."/>
            <person name="Riedel T."/>
            <person name="Sproeer C."/>
            <person name="Overmann J."/>
        </authorList>
    </citation>
    <scope>NUCLEOTIDE SEQUENCE [LARGE SCALE GENOMIC DNA]</scope>
    <source>
        <strain evidence="7">DSM 100886 HEG_-6_39</strain>
    </source>
</reference>
<dbReference type="InterPro" id="IPR013324">
    <property type="entry name" value="RNA_pol_sigma_r3/r4-like"/>
</dbReference>
<dbReference type="Gene3D" id="1.10.10.10">
    <property type="entry name" value="Winged helix-like DNA-binding domain superfamily/Winged helix DNA-binding domain"/>
    <property type="match status" value="1"/>
</dbReference>
<keyword evidence="2" id="KW-0805">Transcription regulation</keyword>
<dbReference type="EMBL" id="CP015136">
    <property type="protein sequence ID" value="AMY11968.1"/>
    <property type="molecule type" value="Genomic_DNA"/>
</dbReference>
<evidence type="ECO:0000256" key="3">
    <source>
        <dbReference type="ARBA" id="ARBA00023082"/>
    </source>
</evidence>
<keyword evidence="3" id="KW-0731">Sigma factor</keyword>